<dbReference type="InterPro" id="IPR019448">
    <property type="entry name" value="NT-C2"/>
</dbReference>
<organism evidence="4 5">
    <name type="scientific">Panthera leo</name>
    <name type="common">Lion</name>
    <dbReference type="NCBI Taxonomy" id="9689"/>
    <lineage>
        <taxon>Eukaryota</taxon>
        <taxon>Metazoa</taxon>
        <taxon>Chordata</taxon>
        <taxon>Craniata</taxon>
        <taxon>Vertebrata</taxon>
        <taxon>Euteleostomi</taxon>
        <taxon>Mammalia</taxon>
        <taxon>Eutheria</taxon>
        <taxon>Laurasiatheria</taxon>
        <taxon>Carnivora</taxon>
        <taxon>Feliformia</taxon>
        <taxon>Felidae</taxon>
        <taxon>Pantherinae</taxon>
        <taxon>Panthera</taxon>
    </lineage>
</organism>
<sequence length="319" mass="35015">LTLLTHDSQTQEGWKKSLEGEGRKEAKQKLKEGWGEAVEGSSILVGFCLFLTPERRDALTALVGQFPGEAPARPEFPRPPSRFRPAVRCWPPPLGAPLAPLALRRRRQRQSSSLRLSGLSDARRRRRAAHRKGAHRPGELQHDRSSRAGGVLAAALRPGLPREAAAEAAAAPAPALAGPRRPPAAPPRAARGPGPGPGAARTRVSGELRRRRRSARPLGPPPHPARRRLALTMMKKKKFKFKVDFELEELSSVPFVNGVLFCKMRLLDGGSFTAESPREVVQANCVHWRKKFSFMCKMSASATTGILDPCIYRVSVRKV</sequence>
<evidence type="ECO:0000256" key="2">
    <source>
        <dbReference type="SAM" id="MobiDB-lite"/>
    </source>
</evidence>
<feature type="compositionally biased region" description="Basic and acidic residues" evidence="2">
    <location>
        <begin position="136"/>
        <end position="146"/>
    </location>
</feature>
<reference evidence="4" key="3">
    <citation type="submission" date="2025-09" db="UniProtKB">
        <authorList>
            <consortium name="Ensembl"/>
        </authorList>
    </citation>
    <scope>IDENTIFICATION</scope>
</reference>
<reference evidence="4" key="1">
    <citation type="journal article" date="2019" name="bioRxiv">
        <title>Long live the king: chromosome-level assembly of the lion (Panthera leo) using linked-read, Hi-C, and long read data.</title>
        <authorList>
            <person name="Armstrong E.E."/>
            <person name="Taylor R.W."/>
            <person name="Miller D.E."/>
            <person name="Kaelin C."/>
            <person name="Barsh G."/>
            <person name="Hadly E.A."/>
            <person name="Petrov D."/>
        </authorList>
    </citation>
    <scope>NUCLEOTIDE SEQUENCE [LARGE SCALE GENOMIC DNA]</scope>
</reference>
<evidence type="ECO:0000256" key="1">
    <source>
        <dbReference type="ARBA" id="ARBA00034780"/>
    </source>
</evidence>
<feature type="compositionally biased region" description="Low complexity" evidence="2">
    <location>
        <begin position="110"/>
        <end position="120"/>
    </location>
</feature>
<feature type="region of interest" description="Disordered" evidence="2">
    <location>
        <begin position="163"/>
        <end position="227"/>
    </location>
</feature>
<dbReference type="GeneTree" id="ENSGT00940000156132"/>
<feature type="region of interest" description="Disordered" evidence="2">
    <location>
        <begin position="1"/>
        <end position="20"/>
    </location>
</feature>
<feature type="compositionally biased region" description="Basic residues" evidence="2">
    <location>
        <begin position="123"/>
        <end position="135"/>
    </location>
</feature>
<dbReference type="Ensembl" id="ENSPLOT00000013598.1">
    <property type="protein sequence ID" value="ENSPLOP00000012265.1"/>
    <property type="gene ID" value="ENSPLOG00000009015.1"/>
</dbReference>
<dbReference type="PANTHER" id="PTHR21456:SF3">
    <property type="entry name" value="EEIG FAMILY MEMBER 2"/>
    <property type="match status" value="1"/>
</dbReference>
<feature type="region of interest" description="Disordered" evidence="2">
    <location>
        <begin position="101"/>
        <end position="148"/>
    </location>
</feature>
<evidence type="ECO:0000313" key="4">
    <source>
        <dbReference type="Ensembl" id="ENSPLOP00000012265.1"/>
    </source>
</evidence>
<keyword evidence="5" id="KW-1185">Reference proteome</keyword>
<comment type="similarity">
    <text evidence="1">Belongs to the EEIG family.</text>
</comment>
<dbReference type="InterPro" id="IPR039931">
    <property type="entry name" value="EEIG1/2-like"/>
</dbReference>
<evidence type="ECO:0000313" key="5">
    <source>
        <dbReference type="Proteomes" id="UP000694399"/>
    </source>
</evidence>
<name>A0A8C8X3P0_PANLE</name>
<reference evidence="4" key="2">
    <citation type="submission" date="2025-08" db="UniProtKB">
        <authorList>
            <consortium name="Ensembl"/>
        </authorList>
    </citation>
    <scope>IDENTIFICATION</scope>
</reference>
<dbReference type="PROSITE" id="PS51840">
    <property type="entry name" value="C2_NT"/>
    <property type="match status" value="1"/>
</dbReference>
<feature type="compositionally biased region" description="Low complexity" evidence="2">
    <location>
        <begin position="163"/>
        <end position="179"/>
    </location>
</feature>
<dbReference type="Pfam" id="PF10358">
    <property type="entry name" value="NT-C2"/>
    <property type="match status" value="1"/>
</dbReference>
<dbReference type="AlphaFoldDB" id="A0A8C8X3P0"/>
<protein>
    <recommendedName>
        <fullName evidence="3">C2 NT-type domain-containing protein</fullName>
    </recommendedName>
</protein>
<accession>A0A8C8X3P0</accession>
<feature type="compositionally biased region" description="Polar residues" evidence="2">
    <location>
        <begin position="1"/>
        <end position="12"/>
    </location>
</feature>
<feature type="domain" description="C2 NT-type" evidence="3">
    <location>
        <begin position="231"/>
        <end position="319"/>
    </location>
</feature>
<proteinExistence type="inferred from homology"/>
<dbReference type="Proteomes" id="UP000694399">
    <property type="component" value="Chromosome C2"/>
</dbReference>
<evidence type="ECO:0000259" key="3">
    <source>
        <dbReference type="PROSITE" id="PS51840"/>
    </source>
</evidence>
<dbReference type="PANTHER" id="PTHR21456">
    <property type="entry name" value="FAMILY WITH SEQUENCE SIMILARITY 102"/>
    <property type="match status" value="1"/>
</dbReference>
<feature type="compositionally biased region" description="Low complexity" evidence="2">
    <location>
        <begin position="187"/>
        <end position="205"/>
    </location>
</feature>